<proteinExistence type="predicted"/>
<reference evidence="1" key="1">
    <citation type="submission" date="2014-01" db="EMBL/GenBank/DDBJ databases">
        <authorList>
            <person name="Aslett M."/>
        </authorList>
    </citation>
    <scope>NUCLEOTIDE SEQUENCE</scope>
</reference>
<reference evidence="1" key="2">
    <citation type="submission" date="2014-03" db="EMBL/GenBank/DDBJ databases">
        <title>The whipworm genome and dual-species transcriptomics of an intimate host-pathogen interaction.</title>
        <authorList>
            <person name="Foth B.J."/>
            <person name="Tsai I.J."/>
            <person name="Reid A.J."/>
            <person name="Bancroft A.J."/>
            <person name="Nichol S."/>
            <person name="Tracey A."/>
            <person name="Holroyd N."/>
            <person name="Cotton J.A."/>
            <person name="Stanley E.J."/>
            <person name="Zarowiecki M."/>
            <person name="Liu J.Z."/>
            <person name="Huckvale T."/>
            <person name="Cooper P.J."/>
            <person name="Grencis R.K."/>
            <person name="Berriman M."/>
        </authorList>
    </citation>
    <scope>NUCLEOTIDE SEQUENCE [LARGE SCALE GENOMIC DNA]</scope>
</reference>
<evidence type="ECO:0000313" key="2">
    <source>
        <dbReference type="Proteomes" id="UP000030665"/>
    </source>
</evidence>
<sequence>MWGSGGWPALRIASNFFLNPHAQCLTLVPHLLMHLNMIAPLPLQLPVGAQRQRPVDFEDFVALDNEVATSTEPDLQAIFQSILAEAGMSVEASSARDDAKEESDNEMEMVQKLKEEDVVRMLAELKCFAAEICSEMLSGVASSEAALIACL</sequence>
<protein>
    <submittedName>
        <fullName evidence="1">Related to protein CS029, probably involved in pr e-mRNA splicing</fullName>
    </submittedName>
</protein>
<dbReference type="Proteomes" id="UP000030665">
    <property type="component" value="Unassembled WGS sequence"/>
</dbReference>
<accession>A0A077ZML6</accession>
<name>A0A077ZML6_TRITR</name>
<dbReference type="EMBL" id="HG807653">
    <property type="protein sequence ID" value="CDW60988.1"/>
    <property type="molecule type" value="Genomic_DNA"/>
</dbReference>
<gene>
    <name evidence="1" type="ORF">TTRE_0000939701</name>
</gene>
<dbReference type="AlphaFoldDB" id="A0A077ZML6"/>
<evidence type="ECO:0000313" key="1">
    <source>
        <dbReference type="EMBL" id="CDW60988.1"/>
    </source>
</evidence>
<organism evidence="1 2">
    <name type="scientific">Trichuris trichiura</name>
    <name type="common">Whipworm</name>
    <name type="synonym">Trichocephalus trichiurus</name>
    <dbReference type="NCBI Taxonomy" id="36087"/>
    <lineage>
        <taxon>Eukaryota</taxon>
        <taxon>Metazoa</taxon>
        <taxon>Ecdysozoa</taxon>
        <taxon>Nematoda</taxon>
        <taxon>Enoplea</taxon>
        <taxon>Dorylaimia</taxon>
        <taxon>Trichinellida</taxon>
        <taxon>Trichuridae</taxon>
        <taxon>Trichuris</taxon>
    </lineage>
</organism>
<keyword evidence="2" id="KW-1185">Reference proteome</keyword>